<dbReference type="AlphaFoldDB" id="A0AAU9JCL7"/>
<accession>A0AAU9JCL7</accession>
<keyword evidence="3" id="KW-1185">Reference proteome</keyword>
<evidence type="ECO:0000313" key="2">
    <source>
        <dbReference type="EMBL" id="CAG9322947.1"/>
    </source>
</evidence>
<organism evidence="2 3">
    <name type="scientific">Blepharisma stoltei</name>
    <dbReference type="NCBI Taxonomy" id="1481888"/>
    <lineage>
        <taxon>Eukaryota</taxon>
        <taxon>Sar</taxon>
        <taxon>Alveolata</taxon>
        <taxon>Ciliophora</taxon>
        <taxon>Postciliodesmatophora</taxon>
        <taxon>Heterotrichea</taxon>
        <taxon>Heterotrichida</taxon>
        <taxon>Blepharismidae</taxon>
        <taxon>Blepharisma</taxon>
    </lineage>
</organism>
<dbReference type="EMBL" id="CAJZBQ010000033">
    <property type="protein sequence ID" value="CAG9322947.1"/>
    <property type="molecule type" value="Genomic_DNA"/>
</dbReference>
<proteinExistence type="predicted"/>
<evidence type="ECO:0000313" key="3">
    <source>
        <dbReference type="Proteomes" id="UP001162131"/>
    </source>
</evidence>
<sequence length="66" mass="7606">MLTFLHAIFNIQSRDLLLIPIILMLVATLAGQTVLQKAQQGTRMETYMDAKRKMGHQIWDSKKNYA</sequence>
<keyword evidence="1" id="KW-1133">Transmembrane helix</keyword>
<name>A0AAU9JCL7_9CILI</name>
<protein>
    <submittedName>
        <fullName evidence="2">Uncharacterized protein</fullName>
    </submittedName>
</protein>
<feature type="transmembrane region" description="Helical" evidence="1">
    <location>
        <begin position="16"/>
        <end position="35"/>
    </location>
</feature>
<comment type="caution">
    <text evidence="2">The sequence shown here is derived from an EMBL/GenBank/DDBJ whole genome shotgun (WGS) entry which is preliminary data.</text>
</comment>
<evidence type="ECO:0000256" key="1">
    <source>
        <dbReference type="SAM" id="Phobius"/>
    </source>
</evidence>
<keyword evidence="1" id="KW-0472">Membrane</keyword>
<gene>
    <name evidence="2" type="ORF">BSTOLATCC_MIC32852</name>
</gene>
<keyword evidence="1" id="KW-0812">Transmembrane</keyword>
<reference evidence="2" key="1">
    <citation type="submission" date="2021-09" db="EMBL/GenBank/DDBJ databases">
        <authorList>
            <consortium name="AG Swart"/>
            <person name="Singh M."/>
            <person name="Singh A."/>
            <person name="Seah K."/>
            <person name="Emmerich C."/>
        </authorList>
    </citation>
    <scope>NUCLEOTIDE SEQUENCE</scope>
    <source>
        <strain evidence="2">ATCC30299</strain>
    </source>
</reference>
<dbReference type="Proteomes" id="UP001162131">
    <property type="component" value="Unassembled WGS sequence"/>
</dbReference>